<accession>A0ABV3M264</accession>
<name>A0ABV3M264_9ACTN</name>
<reference evidence="2 3" key="1">
    <citation type="submission" date="2024-06" db="EMBL/GenBank/DDBJ databases">
        <title>The Natural Products Discovery Center: Release of the First 8490 Sequenced Strains for Exploring Actinobacteria Biosynthetic Diversity.</title>
        <authorList>
            <person name="Kalkreuter E."/>
            <person name="Kautsar S.A."/>
            <person name="Yang D."/>
            <person name="Bader C.D."/>
            <person name="Teijaro C.N."/>
            <person name="Fluegel L."/>
            <person name="Davis C.M."/>
            <person name="Simpson J.R."/>
            <person name="Lauterbach L."/>
            <person name="Steele A.D."/>
            <person name="Gui C."/>
            <person name="Meng S."/>
            <person name="Li G."/>
            <person name="Viehrig K."/>
            <person name="Ye F."/>
            <person name="Su P."/>
            <person name="Kiefer A.F."/>
            <person name="Nichols A."/>
            <person name="Cepeda A.J."/>
            <person name="Yan W."/>
            <person name="Fan B."/>
            <person name="Jiang Y."/>
            <person name="Adhikari A."/>
            <person name="Zheng C.-J."/>
            <person name="Schuster L."/>
            <person name="Cowan T.M."/>
            <person name="Smanski M.J."/>
            <person name="Chevrette M.G."/>
            <person name="De Carvalho L.P.S."/>
            <person name="Shen B."/>
        </authorList>
    </citation>
    <scope>NUCLEOTIDE SEQUENCE [LARGE SCALE GENOMIC DNA]</scope>
    <source>
        <strain evidence="2 3">NPDC047833</strain>
    </source>
</reference>
<feature type="compositionally biased region" description="Pro residues" evidence="1">
    <location>
        <begin position="65"/>
        <end position="79"/>
    </location>
</feature>
<protein>
    <submittedName>
        <fullName evidence="2">Tat pathway signal sequence domain protein</fullName>
    </submittedName>
</protein>
<organism evidence="2 3">
    <name type="scientific">Streptomyces huasconensis</name>
    <dbReference type="NCBI Taxonomy" id="1854574"/>
    <lineage>
        <taxon>Bacteria</taxon>
        <taxon>Bacillati</taxon>
        <taxon>Actinomycetota</taxon>
        <taxon>Actinomycetes</taxon>
        <taxon>Kitasatosporales</taxon>
        <taxon>Streptomycetaceae</taxon>
        <taxon>Streptomyces</taxon>
    </lineage>
</organism>
<dbReference type="Proteomes" id="UP001553843">
    <property type="component" value="Unassembled WGS sequence"/>
</dbReference>
<evidence type="ECO:0000313" key="2">
    <source>
        <dbReference type="EMBL" id="MEW2365787.1"/>
    </source>
</evidence>
<gene>
    <name evidence="2" type="ORF">AB0887_28030</name>
</gene>
<evidence type="ECO:0000313" key="3">
    <source>
        <dbReference type="Proteomes" id="UP001553843"/>
    </source>
</evidence>
<feature type="region of interest" description="Disordered" evidence="1">
    <location>
        <begin position="61"/>
        <end position="81"/>
    </location>
</feature>
<sequence length="207" mass="22267">MNAIGPVEPGEDTYGREPTHGRNQAAASEAAWRDPRRLRHRRTALAAAAAVLLGAAGLSLHLTRPQPPPPPPAPRPPWPSQSVAVTYAGEMSRPRAGQRDFTFAVTFTQEASPPVSVRRIAQPSAALSVRASPATPFTLKSGTLRKLIITMHIRECGEVPRNAGLPFLEVTLRNARANERQSYILGPEYANDLSGALTAACPRTRVS</sequence>
<dbReference type="RefSeq" id="WP_359774608.1">
    <property type="nucleotide sequence ID" value="NZ_JBEYRR010000002.1"/>
</dbReference>
<feature type="region of interest" description="Disordered" evidence="1">
    <location>
        <begin position="1"/>
        <end position="36"/>
    </location>
</feature>
<proteinExistence type="predicted"/>
<comment type="caution">
    <text evidence="2">The sequence shown here is derived from an EMBL/GenBank/DDBJ whole genome shotgun (WGS) entry which is preliminary data.</text>
</comment>
<dbReference type="EMBL" id="JBEYRS010000013">
    <property type="protein sequence ID" value="MEW2365787.1"/>
    <property type="molecule type" value="Genomic_DNA"/>
</dbReference>
<evidence type="ECO:0000256" key="1">
    <source>
        <dbReference type="SAM" id="MobiDB-lite"/>
    </source>
</evidence>
<keyword evidence="3" id="KW-1185">Reference proteome</keyword>